<dbReference type="EMBL" id="JADGIZ020000004">
    <property type="protein sequence ID" value="KAL2919197.1"/>
    <property type="molecule type" value="Genomic_DNA"/>
</dbReference>
<comment type="caution">
    <text evidence="5">The sequence shown here is derived from an EMBL/GenBank/DDBJ whole genome shotgun (WGS) entry which is preliminary data.</text>
</comment>
<dbReference type="PROSITE" id="PS00092">
    <property type="entry name" value="N6_MTASE"/>
    <property type="match status" value="1"/>
</dbReference>
<organism evidence="5 6">
    <name type="scientific">Polyrhizophydium stewartii</name>
    <dbReference type="NCBI Taxonomy" id="2732419"/>
    <lineage>
        <taxon>Eukaryota</taxon>
        <taxon>Fungi</taxon>
        <taxon>Fungi incertae sedis</taxon>
        <taxon>Chytridiomycota</taxon>
        <taxon>Chytridiomycota incertae sedis</taxon>
        <taxon>Chytridiomycetes</taxon>
        <taxon>Rhizophydiales</taxon>
        <taxon>Rhizophydiales incertae sedis</taxon>
        <taxon>Polyrhizophydium</taxon>
    </lineage>
</organism>
<dbReference type="Proteomes" id="UP001527925">
    <property type="component" value="Unassembled WGS sequence"/>
</dbReference>
<dbReference type="GO" id="GO:0102559">
    <property type="term" value="F:peptide chain release factor N(5)-glutamine methyltransferase activity"/>
    <property type="evidence" value="ECO:0007669"/>
    <property type="project" value="UniProtKB-EC"/>
</dbReference>
<dbReference type="InterPro" id="IPR002052">
    <property type="entry name" value="DNA_methylase_N6_adenine_CS"/>
</dbReference>
<keyword evidence="4" id="KW-0949">S-adenosyl-L-methionine</keyword>
<dbReference type="InterPro" id="IPR052190">
    <property type="entry name" value="Euk-Arch_PrmC-MTase"/>
</dbReference>
<dbReference type="Gene3D" id="3.40.50.150">
    <property type="entry name" value="Vaccinia Virus protein VP39"/>
    <property type="match status" value="2"/>
</dbReference>
<accession>A0ABR4NI55</accession>
<evidence type="ECO:0000256" key="4">
    <source>
        <dbReference type="ARBA" id="ARBA00022691"/>
    </source>
</evidence>
<dbReference type="GO" id="GO:0032259">
    <property type="term" value="P:methylation"/>
    <property type="evidence" value="ECO:0007669"/>
    <property type="project" value="UniProtKB-KW"/>
</dbReference>
<evidence type="ECO:0000256" key="3">
    <source>
        <dbReference type="ARBA" id="ARBA00022679"/>
    </source>
</evidence>
<dbReference type="EC" id="2.1.1.297" evidence="5"/>
<name>A0ABR4NI55_9FUNG</name>
<keyword evidence="2 5" id="KW-0489">Methyltransferase</keyword>
<keyword evidence="6" id="KW-1185">Reference proteome</keyword>
<evidence type="ECO:0000313" key="5">
    <source>
        <dbReference type="EMBL" id="KAL2919197.1"/>
    </source>
</evidence>
<evidence type="ECO:0000256" key="2">
    <source>
        <dbReference type="ARBA" id="ARBA00022603"/>
    </source>
</evidence>
<dbReference type="PANTHER" id="PTHR45875">
    <property type="entry name" value="METHYLTRANSFERASE N6AMT1"/>
    <property type="match status" value="1"/>
</dbReference>
<gene>
    <name evidence="5" type="primary">MTQ2</name>
    <name evidence="5" type="ORF">HK105_201472</name>
</gene>
<reference evidence="5 6" key="1">
    <citation type="submission" date="2023-09" db="EMBL/GenBank/DDBJ databases">
        <title>Pangenome analysis of Batrachochytrium dendrobatidis and related Chytrids.</title>
        <authorList>
            <person name="Yacoub M.N."/>
            <person name="Stajich J.E."/>
            <person name="James T.Y."/>
        </authorList>
    </citation>
    <scope>NUCLEOTIDE SEQUENCE [LARGE SCALE GENOMIC DNA]</scope>
    <source>
        <strain evidence="5 6">JEL0888</strain>
    </source>
</reference>
<evidence type="ECO:0000256" key="1">
    <source>
        <dbReference type="ARBA" id="ARBA00006149"/>
    </source>
</evidence>
<dbReference type="SUPFAM" id="SSF53335">
    <property type="entry name" value="S-adenosyl-L-methionine-dependent methyltransferases"/>
    <property type="match status" value="1"/>
</dbReference>
<dbReference type="PANTHER" id="PTHR45875:SF1">
    <property type="entry name" value="METHYLTRANSFERASE N6AMT1"/>
    <property type="match status" value="1"/>
</dbReference>
<keyword evidence="3 5" id="KW-0808">Transferase</keyword>
<sequence length="249" mass="27197">MSGGLPTPEIGHITRSDYRNVYEPAEDTFLLLDALEKDGDWLRRRSPTLALEVGCGPRRQPCEHAIDRPRCADVVHGWRRSGSGCVTAFLGQVLGASSALYLCTDINAFAAAITAKTGAVNKIPVDSIVTHFAVGMQQRIAGAIDVLVFNPPYVVTPSEEVGSRGIEASWAGGVDGREVIDKFLPLVPKLLSPQGAFYLVLIKENRPAEIMQHMQDEYGLAAEIVLHRRAGYEGLCIARFWRPGTVEKQ</sequence>
<proteinExistence type="inferred from homology"/>
<evidence type="ECO:0000313" key="6">
    <source>
        <dbReference type="Proteomes" id="UP001527925"/>
    </source>
</evidence>
<dbReference type="InterPro" id="IPR029063">
    <property type="entry name" value="SAM-dependent_MTases_sf"/>
</dbReference>
<comment type="similarity">
    <text evidence="1">Belongs to the eukaryotic/archaeal PrmC-related family.</text>
</comment>
<protein>
    <submittedName>
        <fullName evidence="5">S-adenosylmethionine-dependent methyltransferase</fullName>
        <ecNumber evidence="5">2.1.1.297</ecNumber>
    </submittedName>
</protein>